<protein>
    <submittedName>
        <fullName evidence="1">Uncharacterized protein</fullName>
    </submittedName>
</protein>
<dbReference type="AlphaFoldDB" id="A0A1J5T534"/>
<organism evidence="1">
    <name type="scientific">mine drainage metagenome</name>
    <dbReference type="NCBI Taxonomy" id="410659"/>
    <lineage>
        <taxon>unclassified sequences</taxon>
        <taxon>metagenomes</taxon>
        <taxon>ecological metagenomes</taxon>
    </lineage>
</organism>
<name>A0A1J5T534_9ZZZZ</name>
<sequence>MSEGLLAKLKVEQGLLEQLPNRANVTWLTPSLRGHQSTRVYYLMCWIINLGTSKSRYQSCQCWNGYYLYARKLSAKMVIKHE</sequence>
<reference evidence="1" key="1">
    <citation type="submission" date="2016-10" db="EMBL/GenBank/DDBJ databases">
        <title>Sequence of Gallionella enrichment culture.</title>
        <authorList>
            <person name="Poehlein A."/>
            <person name="Muehling M."/>
            <person name="Daniel R."/>
        </authorList>
    </citation>
    <scope>NUCLEOTIDE SEQUENCE</scope>
</reference>
<comment type="caution">
    <text evidence="1">The sequence shown here is derived from an EMBL/GenBank/DDBJ whole genome shotgun (WGS) entry which is preliminary data.</text>
</comment>
<evidence type="ECO:0000313" key="1">
    <source>
        <dbReference type="EMBL" id="OIR15985.1"/>
    </source>
</evidence>
<accession>A0A1J5T534</accession>
<proteinExistence type="predicted"/>
<dbReference type="EMBL" id="MLJW01000008">
    <property type="protein sequence ID" value="OIR15985.1"/>
    <property type="molecule type" value="Genomic_DNA"/>
</dbReference>
<gene>
    <name evidence="1" type="ORF">GALL_34890</name>
</gene>